<protein>
    <submittedName>
        <fullName evidence="1">Putative ovule protein</fullName>
    </submittedName>
</protein>
<organism evidence="1">
    <name type="scientific">Solanum chacoense</name>
    <name type="common">Chaco potato</name>
    <dbReference type="NCBI Taxonomy" id="4108"/>
    <lineage>
        <taxon>Eukaryota</taxon>
        <taxon>Viridiplantae</taxon>
        <taxon>Streptophyta</taxon>
        <taxon>Embryophyta</taxon>
        <taxon>Tracheophyta</taxon>
        <taxon>Spermatophyta</taxon>
        <taxon>Magnoliopsida</taxon>
        <taxon>eudicotyledons</taxon>
        <taxon>Gunneridae</taxon>
        <taxon>Pentapetalae</taxon>
        <taxon>asterids</taxon>
        <taxon>lamiids</taxon>
        <taxon>Solanales</taxon>
        <taxon>Solanaceae</taxon>
        <taxon>Solanoideae</taxon>
        <taxon>Solaneae</taxon>
        <taxon>Solanum</taxon>
    </lineage>
</organism>
<dbReference type="EMBL" id="GEDG01042193">
    <property type="protein sequence ID" value="JAP06232.1"/>
    <property type="molecule type" value="Transcribed_RNA"/>
</dbReference>
<feature type="non-terminal residue" evidence="1">
    <location>
        <position position="64"/>
    </location>
</feature>
<reference evidence="1" key="1">
    <citation type="submission" date="2015-12" db="EMBL/GenBank/DDBJ databases">
        <title>Gene expression during late stages of embryo sac development: a critical building block for successful pollen-pistil interactions.</title>
        <authorList>
            <person name="Liu Y."/>
            <person name="Joly V."/>
            <person name="Sabar M."/>
            <person name="Matton D.P."/>
        </authorList>
    </citation>
    <scope>NUCLEOTIDE SEQUENCE</scope>
</reference>
<dbReference type="AlphaFoldDB" id="A0A0V0GE49"/>
<proteinExistence type="predicted"/>
<name>A0A0V0GE49_SOLCH</name>
<evidence type="ECO:0000313" key="1">
    <source>
        <dbReference type="EMBL" id="JAP06232.1"/>
    </source>
</evidence>
<sequence>MLPCYTAMDLLHAEINYYVVLLVSFPRSHSLGIFCLLCYHTNEIKYCVELLDSLPGPSSLGIHS</sequence>
<accession>A0A0V0GE49</accession>